<sequence>MNQTVFKLDEVSYAYPQSEPVLSNISLEIVAGERLSILGANGCGKSTLLKILAGLLFPQSGTFTAFGKKVEREHFKGNLSTVYHRRIGFVFQDSEAQLFCSTVYEELAFGPLQFGLPKDTIRKRIDELSSILDIEKLLEKPPFHLSGGEKKKVAIGSVLILNPDVLVLDEPASSLDPRSQTWLLHLLQSLGKAGKTLIFATHDLDLVPHVSDRAILFDEDHTIAADLPVKTLLKDPKLLKQVNLVDEHYHTHPWDFQED</sequence>
<dbReference type="InterPro" id="IPR017871">
    <property type="entry name" value="ABC_transporter-like_CS"/>
</dbReference>
<evidence type="ECO:0000256" key="5">
    <source>
        <dbReference type="ARBA" id="ARBA00022741"/>
    </source>
</evidence>
<dbReference type="eggNOG" id="COG1122">
    <property type="taxonomic scope" value="Bacteria"/>
</dbReference>
<reference evidence="10 11" key="1">
    <citation type="submission" date="2010-12" db="EMBL/GenBank/DDBJ databases">
        <title>Complete sequence of Ethanoligenens harbinense YUAN-3.</title>
        <authorList>
            <person name="Lucas S."/>
            <person name="Copeland A."/>
            <person name="Lapidus A."/>
            <person name="Cheng J.-F."/>
            <person name="Bruce D."/>
            <person name="Goodwin L."/>
            <person name="Pitluck S."/>
            <person name="Chertkov O."/>
            <person name="Misra M."/>
            <person name="Detter J.C."/>
            <person name="Han C."/>
            <person name="Tapia R."/>
            <person name="Land M."/>
            <person name="Hauser L."/>
            <person name="Jeffries C."/>
            <person name="Kyrpides N."/>
            <person name="Ivanova N."/>
            <person name="Mikhailova N."/>
            <person name="Wang A."/>
            <person name="Mouttaki H."/>
            <person name="He Z."/>
            <person name="Zhou J."/>
            <person name="Hemme C.L."/>
            <person name="Woyke T."/>
        </authorList>
    </citation>
    <scope>NUCLEOTIDE SEQUENCE [LARGE SCALE GENOMIC DNA]</scope>
    <source>
        <strain evidence="11">DSM 18485 / JCM 12961 / CGMCC 1.5033 / YUAN-3</strain>
    </source>
</reference>
<keyword evidence="5" id="KW-0547">Nucleotide-binding</keyword>
<dbReference type="PROSITE" id="PS50893">
    <property type="entry name" value="ABC_TRANSPORTER_2"/>
    <property type="match status" value="1"/>
</dbReference>
<evidence type="ECO:0000259" key="9">
    <source>
        <dbReference type="PROSITE" id="PS50893"/>
    </source>
</evidence>
<dbReference type="InterPro" id="IPR027417">
    <property type="entry name" value="P-loop_NTPase"/>
</dbReference>
<dbReference type="InterPro" id="IPR003593">
    <property type="entry name" value="AAA+_ATPase"/>
</dbReference>
<name>E6U666_ETHHY</name>
<dbReference type="RefSeq" id="WP_013485188.1">
    <property type="nucleotide sequence ID" value="NC_014828.1"/>
</dbReference>
<protein>
    <submittedName>
        <fullName evidence="10">ABC transporter related protein</fullName>
    </submittedName>
</protein>
<evidence type="ECO:0000256" key="4">
    <source>
        <dbReference type="ARBA" id="ARBA00022475"/>
    </source>
</evidence>
<dbReference type="GO" id="GO:0005524">
    <property type="term" value="F:ATP binding"/>
    <property type="evidence" value="ECO:0007669"/>
    <property type="project" value="UniProtKB-KW"/>
</dbReference>
<dbReference type="InterPro" id="IPR003439">
    <property type="entry name" value="ABC_transporter-like_ATP-bd"/>
</dbReference>
<dbReference type="EMBL" id="CP002400">
    <property type="protein sequence ID" value="ADU26833.1"/>
    <property type="molecule type" value="Genomic_DNA"/>
</dbReference>
<evidence type="ECO:0000256" key="2">
    <source>
        <dbReference type="ARBA" id="ARBA00005417"/>
    </source>
</evidence>
<dbReference type="SUPFAM" id="SSF52540">
    <property type="entry name" value="P-loop containing nucleoside triphosphate hydrolases"/>
    <property type="match status" value="1"/>
</dbReference>
<accession>E6U666</accession>
<dbReference type="PANTHER" id="PTHR43553">
    <property type="entry name" value="HEAVY METAL TRANSPORTER"/>
    <property type="match status" value="1"/>
</dbReference>
<dbReference type="Pfam" id="PF00005">
    <property type="entry name" value="ABC_tran"/>
    <property type="match status" value="1"/>
</dbReference>
<keyword evidence="4" id="KW-1003">Cell membrane</keyword>
<dbReference type="AlphaFoldDB" id="E6U666"/>
<organism evidence="10 11">
    <name type="scientific">Ethanoligenens harbinense (strain DSM 18485 / JCM 12961 / CGMCC 1.5033 / YUAN-3)</name>
    <dbReference type="NCBI Taxonomy" id="663278"/>
    <lineage>
        <taxon>Bacteria</taxon>
        <taxon>Bacillati</taxon>
        <taxon>Bacillota</taxon>
        <taxon>Clostridia</taxon>
        <taxon>Eubacteriales</taxon>
        <taxon>Oscillospiraceae</taxon>
        <taxon>Ethanoligenens</taxon>
    </lineage>
</organism>
<evidence type="ECO:0000313" key="11">
    <source>
        <dbReference type="Proteomes" id="UP000001551"/>
    </source>
</evidence>
<evidence type="ECO:0000256" key="6">
    <source>
        <dbReference type="ARBA" id="ARBA00022840"/>
    </source>
</evidence>
<dbReference type="GO" id="GO:0042626">
    <property type="term" value="F:ATPase-coupled transmembrane transporter activity"/>
    <property type="evidence" value="ECO:0007669"/>
    <property type="project" value="TreeGrafter"/>
</dbReference>
<evidence type="ECO:0000256" key="7">
    <source>
        <dbReference type="ARBA" id="ARBA00022967"/>
    </source>
</evidence>
<keyword evidence="11" id="KW-1185">Reference proteome</keyword>
<dbReference type="GO" id="GO:0016887">
    <property type="term" value="F:ATP hydrolysis activity"/>
    <property type="evidence" value="ECO:0007669"/>
    <property type="project" value="InterPro"/>
</dbReference>
<comment type="subcellular location">
    <subcellularLocation>
        <location evidence="1">Cell membrane</location>
        <topology evidence="1">Peripheral membrane protein</topology>
    </subcellularLocation>
</comment>
<evidence type="ECO:0000256" key="1">
    <source>
        <dbReference type="ARBA" id="ARBA00004202"/>
    </source>
</evidence>
<dbReference type="InterPro" id="IPR015856">
    <property type="entry name" value="ABC_transpr_CbiO/EcfA_su"/>
</dbReference>
<dbReference type="PANTHER" id="PTHR43553:SF27">
    <property type="entry name" value="ENERGY-COUPLING FACTOR TRANSPORTER ATP-BINDING PROTEIN ECFA2"/>
    <property type="match status" value="1"/>
</dbReference>
<dbReference type="InterPro" id="IPR050095">
    <property type="entry name" value="ECF_ABC_transporter_ATP-bd"/>
</dbReference>
<dbReference type="Gene3D" id="3.40.50.300">
    <property type="entry name" value="P-loop containing nucleotide triphosphate hydrolases"/>
    <property type="match status" value="1"/>
</dbReference>
<evidence type="ECO:0000313" key="10">
    <source>
        <dbReference type="EMBL" id="ADU26833.1"/>
    </source>
</evidence>
<keyword evidence="8" id="KW-0472">Membrane</keyword>
<keyword evidence="6" id="KW-0067">ATP-binding</keyword>
<dbReference type="KEGG" id="eha:Ethha_1293"/>
<keyword evidence="7" id="KW-1278">Translocase</keyword>
<dbReference type="Proteomes" id="UP000001551">
    <property type="component" value="Chromosome"/>
</dbReference>
<dbReference type="FunFam" id="3.40.50.300:FF:000224">
    <property type="entry name" value="Energy-coupling factor transporter ATP-binding protein EcfA"/>
    <property type="match status" value="1"/>
</dbReference>
<dbReference type="STRING" id="663278.Ethha_1293"/>
<dbReference type="HOGENOM" id="CLU_000604_1_22_9"/>
<comment type="similarity">
    <text evidence="2">Belongs to the ABC transporter superfamily.</text>
</comment>
<gene>
    <name evidence="10" type="ordered locus">Ethha_1293</name>
</gene>
<evidence type="ECO:0000256" key="3">
    <source>
        <dbReference type="ARBA" id="ARBA00022448"/>
    </source>
</evidence>
<dbReference type="PROSITE" id="PS00211">
    <property type="entry name" value="ABC_TRANSPORTER_1"/>
    <property type="match status" value="1"/>
</dbReference>
<dbReference type="GO" id="GO:0043190">
    <property type="term" value="C:ATP-binding cassette (ABC) transporter complex"/>
    <property type="evidence" value="ECO:0007669"/>
    <property type="project" value="TreeGrafter"/>
</dbReference>
<dbReference type="SMART" id="SM00382">
    <property type="entry name" value="AAA"/>
    <property type="match status" value="1"/>
</dbReference>
<proteinExistence type="inferred from homology"/>
<keyword evidence="3" id="KW-0813">Transport</keyword>
<evidence type="ECO:0000256" key="8">
    <source>
        <dbReference type="ARBA" id="ARBA00023136"/>
    </source>
</evidence>
<feature type="domain" description="ABC transporter" evidence="9">
    <location>
        <begin position="6"/>
        <end position="244"/>
    </location>
</feature>
<dbReference type="CDD" id="cd03225">
    <property type="entry name" value="ABC_cobalt_CbiO_domain1"/>
    <property type="match status" value="1"/>
</dbReference>